<accession>A0A7W5BEY2</accession>
<dbReference type="RefSeq" id="WP_183443617.1">
    <property type="nucleotide sequence ID" value="NZ_JACHXD010000022.1"/>
</dbReference>
<proteinExistence type="predicted"/>
<dbReference type="EMBL" id="JACHXD010000022">
    <property type="protein sequence ID" value="MBB3121932.1"/>
    <property type="molecule type" value="Genomic_DNA"/>
</dbReference>
<keyword evidence="1" id="KW-0282">Flagellum</keyword>
<evidence type="ECO:0000313" key="2">
    <source>
        <dbReference type="Proteomes" id="UP000541535"/>
    </source>
</evidence>
<organism evidence="1 2">
    <name type="scientific">Pseudoduganella violacea</name>
    <dbReference type="NCBI Taxonomy" id="1715466"/>
    <lineage>
        <taxon>Bacteria</taxon>
        <taxon>Pseudomonadati</taxon>
        <taxon>Pseudomonadota</taxon>
        <taxon>Betaproteobacteria</taxon>
        <taxon>Burkholderiales</taxon>
        <taxon>Oxalobacteraceae</taxon>
        <taxon>Telluria group</taxon>
        <taxon>Pseudoduganella</taxon>
    </lineage>
</organism>
<name>A0A7W5BEY2_9BURK</name>
<protein>
    <submittedName>
        <fullName evidence="1">Flagellar biosynthesis/type III secretory pathway protein FliH</fullName>
    </submittedName>
</protein>
<keyword evidence="1" id="KW-0966">Cell projection</keyword>
<sequence>MKAFCAARMSTDPRLLPSHGVLHASTREMTADAQLLAERIVEQGRAEAAQLLAEAQVQARHAVQAAETRVLEQGVQLQQGMEAAMADLLEQAQDIVLRLAAELYDRLMLETAPQEKIAAACRRLLREAPPKLVNAVLRLHPGDMPAPDGTPWPCKADPELAPGCCRLEADSGEWRADFNAAAASLRQALAVLPPPAAEPDMMSDATPDAMADIATAAS</sequence>
<reference evidence="1 2" key="1">
    <citation type="submission" date="2020-08" db="EMBL/GenBank/DDBJ databases">
        <title>Genomic Encyclopedia of Type Strains, Phase III (KMG-III): the genomes of soil and plant-associated and newly described type strains.</title>
        <authorList>
            <person name="Whitman W."/>
        </authorList>
    </citation>
    <scope>NUCLEOTIDE SEQUENCE [LARGE SCALE GENOMIC DNA]</scope>
    <source>
        <strain evidence="1 2">CECT 8897</strain>
    </source>
</reference>
<dbReference type="AlphaFoldDB" id="A0A7W5BEY2"/>
<keyword evidence="2" id="KW-1185">Reference proteome</keyword>
<gene>
    <name evidence="1" type="ORF">FHS03_005027</name>
</gene>
<dbReference type="Proteomes" id="UP000541535">
    <property type="component" value="Unassembled WGS sequence"/>
</dbReference>
<keyword evidence="1" id="KW-0969">Cilium</keyword>
<evidence type="ECO:0000313" key="1">
    <source>
        <dbReference type="EMBL" id="MBB3121932.1"/>
    </source>
</evidence>
<comment type="caution">
    <text evidence="1">The sequence shown here is derived from an EMBL/GenBank/DDBJ whole genome shotgun (WGS) entry which is preliminary data.</text>
</comment>